<gene>
    <name evidence="2" type="ORF">HUE56_29925</name>
</gene>
<keyword evidence="2" id="KW-0614">Plasmid</keyword>
<evidence type="ECO:0000313" key="3">
    <source>
        <dbReference type="Proteomes" id="UP000509702"/>
    </source>
</evidence>
<name>A0A6N1ATW1_9PROT</name>
<dbReference type="InterPro" id="IPR010982">
    <property type="entry name" value="Lambda_DNA-bd_dom_sf"/>
</dbReference>
<feature type="region of interest" description="Disordered" evidence="1">
    <location>
        <begin position="1"/>
        <end position="20"/>
    </location>
</feature>
<dbReference type="GO" id="GO:0003677">
    <property type="term" value="F:DNA binding"/>
    <property type="evidence" value="ECO:0007669"/>
    <property type="project" value="InterPro"/>
</dbReference>
<dbReference type="AlphaFoldDB" id="A0A6N1ATW1"/>
<accession>A0A6N1ATW1</accession>
<dbReference type="RefSeq" id="WP_109155062.1">
    <property type="nucleotide sequence ID" value="NZ_BSOV01000001.1"/>
</dbReference>
<keyword evidence="3" id="KW-1185">Reference proteome</keyword>
<sequence>MSSTPPDSRPDAGHDWGAMTPEAFNDWMDAMGFETREEAAAALRLSVESIKHYRSGRRGDGKPVVYPLTLALACTALFHRLPPWTVRR</sequence>
<reference evidence="2 3" key="1">
    <citation type="submission" date="2020-06" db="EMBL/GenBank/DDBJ databases">
        <title>Complete genome of Azosprillum oryzae KACC14407.</title>
        <authorList>
            <person name="Kim M."/>
            <person name="Park Y.-J."/>
            <person name="Shin J.-H."/>
        </authorList>
    </citation>
    <scope>NUCLEOTIDE SEQUENCE [LARGE SCALE GENOMIC DNA]</scope>
    <source>
        <strain evidence="2 3">KACC 14407</strain>
        <plasmid evidence="2 3">unnamed7</plasmid>
    </source>
</reference>
<dbReference type="Gene3D" id="1.10.260.40">
    <property type="entry name" value="lambda repressor-like DNA-binding domains"/>
    <property type="match status" value="1"/>
</dbReference>
<dbReference type="KEGG" id="aoz:HUE56_29925"/>
<protein>
    <submittedName>
        <fullName evidence="2">XRE family transcriptional regulator</fullName>
    </submittedName>
</protein>
<evidence type="ECO:0000256" key="1">
    <source>
        <dbReference type="SAM" id="MobiDB-lite"/>
    </source>
</evidence>
<dbReference type="EMBL" id="CP054622">
    <property type="protein sequence ID" value="QKS54723.1"/>
    <property type="molecule type" value="Genomic_DNA"/>
</dbReference>
<evidence type="ECO:0000313" key="2">
    <source>
        <dbReference type="EMBL" id="QKS54723.1"/>
    </source>
</evidence>
<dbReference type="Proteomes" id="UP000509702">
    <property type="component" value="Plasmid unnamed7"/>
</dbReference>
<proteinExistence type="predicted"/>
<dbReference type="SUPFAM" id="SSF47413">
    <property type="entry name" value="lambda repressor-like DNA-binding domains"/>
    <property type="match status" value="1"/>
</dbReference>
<organism evidence="2 3">
    <name type="scientific">Azospirillum oryzae</name>
    <dbReference type="NCBI Taxonomy" id="286727"/>
    <lineage>
        <taxon>Bacteria</taxon>
        <taxon>Pseudomonadati</taxon>
        <taxon>Pseudomonadota</taxon>
        <taxon>Alphaproteobacteria</taxon>
        <taxon>Rhodospirillales</taxon>
        <taxon>Azospirillaceae</taxon>
        <taxon>Azospirillum</taxon>
    </lineage>
</organism>
<dbReference type="OrthoDB" id="8234829at2"/>
<geneLocation type="plasmid" evidence="2 3">
    <name>unnamed7</name>
</geneLocation>